<protein>
    <submittedName>
        <fullName evidence="4">C6 zinc finger domain-containing protein</fullName>
    </submittedName>
</protein>
<name>A0A9P6GBP5_9PLEO</name>
<feature type="region of interest" description="Disordered" evidence="2">
    <location>
        <begin position="83"/>
        <end position="143"/>
    </location>
</feature>
<feature type="domain" description="Zn(2)-C6 fungal-type" evidence="3">
    <location>
        <begin position="25"/>
        <end position="55"/>
    </location>
</feature>
<sequence length="604" mass="67023">MDAAGQMEKPTDASVKSHQKRSRTGCLTCRTRRRKCDEGKPICQNCISKGFECRYAAAFQILGKHNFTPEVPTKAGYKEVQFVSEHDDNTGQKETEKPGKETNSKDTANAFAKSTGPQKSTPPHNDRSTNLPQNIRTQSPSAERDELALHGLLALGSGNSGGDAHGVPEVNSTSMHFAERDHAALSNRSSIAMDQFHPEANSIVVGDLQESPNWASMSATPSVEIPQMTDERILEYLTHYRYKIAPWMDICDMKQCFGCELLQLSQTSSALQLGVLALAEASIGTRQQFQGLSGNMLTRMQQLEDPPGDQVHAALLEVFGRVKAVVTNLSGFWNDQNNVRATQHVLESLLLKINQDPSGKNGPLAPATFWLIAKLQLSVALMGHGIVRIPLPTASISASEYISAGDAERVARYAHDAVALCIDATVFSRGDEDQWLQQQYGLNRVELWKTLVAGFERWYKHRPLDFQPIIELYPRDAPTSEDGFPTLVFSSGATVLANQLYHTGMLLLLQNKPRFMDRPHSQSQSMSALWHTHRVCGIALSNDRWDCWEPSLIASFLVAAKTVTHQSQHKTILSTLENVQQLTGWNISQHVEQLAVEWQQANGW</sequence>
<dbReference type="InterPro" id="IPR001138">
    <property type="entry name" value="Zn2Cys6_DnaBD"/>
</dbReference>
<dbReference type="GO" id="GO:0008270">
    <property type="term" value="F:zinc ion binding"/>
    <property type="evidence" value="ECO:0007669"/>
    <property type="project" value="InterPro"/>
</dbReference>
<dbReference type="CDD" id="cd00067">
    <property type="entry name" value="GAL4"/>
    <property type="match status" value="1"/>
</dbReference>
<dbReference type="InterPro" id="IPR036864">
    <property type="entry name" value="Zn2-C6_fun-type_DNA-bd_sf"/>
</dbReference>
<evidence type="ECO:0000313" key="4">
    <source>
        <dbReference type="EMBL" id="KAF9732752.1"/>
    </source>
</evidence>
<dbReference type="Proteomes" id="UP000756921">
    <property type="component" value="Unassembled WGS sequence"/>
</dbReference>
<dbReference type="Gene3D" id="4.10.240.10">
    <property type="entry name" value="Zn(2)-C6 fungal-type DNA-binding domain"/>
    <property type="match status" value="1"/>
</dbReference>
<feature type="compositionally biased region" description="Polar residues" evidence="2">
    <location>
        <begin position="115"/>
        <end position="141"/>
    </location>
</feature>
<reference evidence="4" key="1">
    <citation type="journal article" date="2020" name="Mol. Plant Microbe Interact.">
        <title>Genome Sequence of the Biocontrol Agent Coniothyrium minitans strain Conio (IMI 134523).</title>
        <authorList>
            <person name="Patel D."/>
            <person name="Shittu T.A."/>
            <person name="Baroncelli R."/>
            <person name="Muthumeenakshi S."/>
            <person name="Osborne T.H."/>
            <person name="Janganan T.K."/>
            <person name="Sreenivasaprasad S."/>
        </authorList>
    </citation>
    <scope>NUCLEOTIDE SEQUENCE</scope>
    <source>
        <strain evidence="4">Conio</strain>
    </source>
</reference>
<organism evidence="4 5">
    <name type="scientific">Paraphaeosphaeria minitans</name>
    <dbReference type="NCBI Taxonomy" id="565426"/>
    <lineage>
        <taxon>Eukaryota</taxon>
        <taxon>Fungi</taxon>
        <taxon>Dikarya</taxon>
        <taxon>Ascomycota</taxon>
        <taxon>Pezizomycotina</taxon>
        <taxon>Dothideomycetes</taxon>
        <taxon>Pleosporomycetidae</taxon>
        <taxon>Pleosporales</taxon>
        <taxon>Massarineae</taxon>
        <taxon>Didymosphaeriaceae</taxon>
        <taxon>Paraphaeosphaeria</taxon>
    </lineage>
</organism>
<dbReference type="SUPFAM" id="SSF57701">
    <property type="entry name" value="Zn2/Cys6 DNA-binding domain"/>
    <property type="match status" value="1"/>
</dbReference>
<dbReference type="SMART" id="SM00066">
    <property type="entry name" value="GAL4"/>
    <property type="match status" value="1"/>
</dbReference>
<keyword evidence="5" id="KW-1185">Reference proteome</keyword>
<dbReference type="PROSITE" id="PS00463">
    <property type="entry name" value="ZN2_CY6_FUNGAL_1"/>
    <property type="match status" value="1"/>
</dbReference>
<dbReference type="GO" id="GO:0045944">
    <property type="term" value="P:positive regulation of transcription by RNA polymerase II"/>
    <property type="evidence" value="ECO:0007669"/>
    <property type="project" value="TreeGrafter"/>
</dbReference>
<dbReference type="GO" id="GO:0000976">
    <property type="term" value="F:transcription cis-regulatory region binding"/>
    <property type="evidence" value="ECO:0007669"/>
    <property type="project" value="TreeGrafter"/>
</dbReference>
<keyword evidence="1" id="KW-0539">Nucleus</keyword>
<dbReference type="GO" id="GO:0000981">
    <property type="term" value="F:DNA-binding transcription factor activity, RNA polymerase II-specific"/>
    <property type="evidence" value="ECO:0007669"/>
    <property type="project" value="InterPro"/>
</dbReference>
<evidence type="ECO:0000259" key="3">
    <source>
        <dbReference type="PROSITE" id="PS50048"/>
    </source>
</evidence>
<dbReference type="PANTHER" id="PTHR37534:SF9">
    <property type="entry name" value="ZN(II)2CYS6 TRANSCRIPTION FACTOR (EUROFUNG)"/>
    <property type="match status" value="1"/>
</dbReference>
<accession>A0A9P6GBP5</accession>
<evidence type="ECO:0000313" key="5">
    <source>
        <dbReference type="Proteomes" id="UP000756921"/>
    </source>
</evidence>
<proteinExistence type="predicted"/>
<feature type="compositionally biased region" description="Basic and acidic residues" evidence="2">
    <location>
        <begin position="84"/>
        <end position="104"/>
    </location>
</feature>
<dbReference type="Pfam" id="PF00172">
    <property type="entry name" value="Zn_clus"/>
    <property type="match status" value="1"/>
</dbReference>
<comment type="caution">
    <text evidence="4">The sequence shown here is derived from an EMBL/GenBank/DDBJ whole genome shotgun (WGS) entry which is preliminary data.</text>
</comment>
<dbReference type="OrthoDB" id="4475584at2759"/>
<dbReference type="PANTHER" id="PTHR37534">
    <property type="entry name" value="TRANSCRIPTIONAL ACTIVATOR PROTEIN UGA3"/>
    <property type="match status" value="1"/>
</dbReference>
<gene>
    <name evidence="4" type="ORF">PMIN01_09610</name>
</gene>
<dbReference type="GO" id="GO:0005634">
    <property type="term" value="C:nucleus"/>
    <property type="evidence" value="ECO:0007669"/>
    <property type="project" value="TreeGrafter"/>
</dbReference>
<dbReference type="PROSITE" id="PS50048">
    <property type="entry name" value="ZN2_CY6_FUNGAL_2"/>
    <property type="match status" value="1"/>
</dbReference>
<dbReference type="EMBL" id="WJXW01000010">
    <property type="protein sequence ID" value="KAF9732752.1"/>
    <property type="molecule type" value="Genomic_DNA"/>
</dbReference>
<evidence type="ECO:0000256" key="2">
    <source>
        <dbReference type="SAM" id="MobiDB-lite"/>
    </source>
</evidence>
<evidence type="ECO:0000256" key="1">
    <source>
        <dbReference type="ARBA" id="ARBA00023242"/>
    </source>
</evidence>
<dbReference type="AlphaFoldDB" id="A0A9P6GBP5"/>
<feature type="region of interest" description="Disordered" evidence="2">
    <location>
        <begin position="1"/>
        <end position="24"/>
    </location>
</feature>